<gene>
    <name evidence="3" type="ORF">HII31_13246</name>
</gene>
<evidence type="ECO:0000256" key="1">
    <source>
        <dbReference type="SAM" id="MobiDB-lite"/>
    </source>
</evidence>
<dbReference type="FunFam" id="3.40.50.1000:FF:000089">
    <property type="entry name" value="NIF domain protein"/>
    <property type="match status" value="1"/>
</dbReference>
<dbReference type="Pfam" id="PF03031">
    <property type="entry name" value="NIF"/>
    <property type="match status" value="1"/>
</dbReference>
<protein>
    <submittedName>
        <fullName evidence="3">Nuclear envelope morphology protein 1</fullName>
    </submittedName>
</protein>
<feature type="compositionally biased region" description="Polar residues" evidence="1">
    <location>
        <begin position="393"/>
        <end position="403"/>
    </location>
</feature>
<feature type="compositionally biased region" description="Basic and acidic residues" evidence="1">
    <location>
        <begin position="264"/>
        <end position="274"/>
    </location>
</feature>
<dbReference type="InterPro" id="IPR036412">
    <property type="entry name" value="HAD-like_sf"/>
</dbReference>
<sequence>MVCSAAIPRSAVSRCSNLRLYTTCITAPTALLSCYTPLSPPLHAAHCARPLPTAIYFDSGACIHSRASTLSGAVLAGNELSHQSHINGFSETMNSLNIVSRLTATPPTTPPRSRTSSSAEIHTLGSSDDGGEGANGSASLDAGSLSEKLGRLSDHEMRHAADADAQSTADYVDEKTPLLSNGNGGAEREIAASRWGLPQRMGAAVIYGVKVVVSTVTFPVRYVIACFYDEHGHFSALLPLTNFKNMLSRRKRRSDAHQVGLGAEFEKHEQEKTRPQQKRHSSRRSPSVDSNASTASYQTSDGEDSPARHTRSKTAASQQSEESLPRKSIRIREDALRKRKPSKAKSKQVSQDDIARVASELKSPTSPAGAAKLTKYPRQPQVPRPLVPRRQPSYTGPPSSTPKKTLIIDLDETLIHSMAKGGRMSTGHMVEVRLAGPMTSSGVQIGTGVPILYFVHERPACHEFLRKVAKWFNLVVFTASVQEYADPVIDWVERERKYFSGRYYRQHCTYRNGAYIKDLAQVEPDLSKVMILDNSPMSYIFHEDNAIPIEGWISDPTDKELVTLIPFLEAIQYATDVRAVLALRQGQATQA</sequence>
<evidence type="ECO:0000313" key="4">
    <source>
        <dbReference type="Proteomes" id="UP000660729"/>
    </source>
</evidence>
<dbReference type="NCBIfam" id="TIGR02251">
    <property type="entry name" value="HIF-SF_euk"/>
    <property type="match status" value="1"/>
</dbReference>
<comment type="caution">
    <text evidence="3">The sequence shown here is derived from an EMBL/GenBank/DDBJ whole genome shotgun (WGS) entry which is preliminary data.</text>
</comment>
<feature type="compositionally biased region" description="Polar residues" evidence="1">
    <location>
        <begin position="313"/>
        <end position="322"/>
    </location>
</feature>
<dbReference type="EMBL" id="JABCIY010000337">
    <property type="protein sequence ID" value="KAF7185399.1"/>
    <property type="molecule type" value="Genomic_DNA"/>
</dbReference>
<feature type="domain" description="FCP1 homology" evidence="2">
    <location>
        <begin position="399"/>
        <end position="571"/>
    </location>
</feature>
<feature type="region of interest" description="Disordered" evidence="1">
    <location>
        <begin position="260"/>
        <end position="404"/>
    </location>
</feature>
<dbReference type="InterPro" id="IPR011948">
    <property type="entry name" value="Dullard_phosphatase"/>
</dbReference>
<proteinExistence type="predicted"/>
<dbReference type="PANTHER" id="PTHR12210">
    <property type="entry name" value="DULLARD PROTEIN PHOSPHATASE"/>
    <property type="match status" value="1"/>
</dbReference>
<feature type="region of interest" description="Disordered" evidence="1">
    <location>
        <begin position="160"/>
        <end position="185"/>
    </location>
</feature>
<name>A0A8H6VEN7_9PEZI</name>
<feature type="compositionally biased region" description="Basic residues" evidence="1">
    <location>
        <begin position="337"/>
        <end position="346"/>
    </location>
</feature>
<accession>A0A8H6VEN7</accession>
<dbReference type="PROSITE" id="PS50969">
    <property type="entry name" value="FCP1"/>
    <property type="match status" value="1"/>
</dbReference>
<evidence type="ECO:0000313" key="3">
    <source>
        <dbReference type="EMBL" id="KAF7185399.1"/>
    </source>
</evidence>
<reference evidence="3" key="1">
    <citation type="submission" date="2020-04" db="EMBL/GenBank/DDBJ databases">
        <title>Draft genome resource of the tomato pathogen Pseudocercospora fuligena.</title>
        <authorList>
            <person name="Zaccaron A."/>
        </authorList>
    </citation>
    <scope>NUCLEOTIDE SEQUENCE</scope>
    <source>
        <strain evidence="3">PF001</strain>
    </source>
</reference>
<organism evidence="3 4">
    <name type="scientific">Pseudocercospora fuligena</name>
    <dbReference type="NCBI Taxonomy" id="685502"/>
    <lineage>
        <taxon>Eukaryota</taxon>
        <taxon>Fungi</taxon>
        <taxon>Dikarya</taxon>
        <taxon>Ascomycota</taxon>
        <taxon>Pezizomycotina</taxon>
        <taxon>Dothideomycetes</taxon>
        <taxon>Dothideomycetidae</taxon>
        <taxon>Mycosphaerellales</taxon>
        <taxon>Mycosphaerellaceae</taxon>
        <taxon>Pseudocercospora</taxon>
    </lineage>
</organism>
<evidence type="ECO:0000259" key="2">
    <source>
        <dbReference type="PROSITE" id="PS50969"/>
    </source>
</evidence>
<dbReference type="SMART" id="SM00577">
    <property type="entry name" value="CPDc"/>
    <property type="match status" value="1"/>
</dbReference>
<dbReference type="SUPFAM" id="SSF56784">
    <property type="entry name" value="HAD-like"/>
    <property type="match status" value="1"/>
</dbReference>
<dbReference type="Gene3D" id="3.40.50.1000">
    <property type="entry name" value="HAD superfamily/HAD-like"/>
    <property type="match status" value="1"/>
</dbReference>
<dbReference type="OrthoDB" id="277011at2759"/>
<dbReference type="InterPro" id="IPR023214">
    <property type="entry name" value="HAD_sf"/>
</dbReference>
<dbReference type="GO" id="GO:0016791">
    <property type="term" value="F:phosphatase activity"/>
    <property type="evidence" value="ECO:0007669"/>
    <property type="project" value="InterPro"/>
</dbReference>
<dbReference type="CDD" id="cd07521">
    <property type="entry name" value="HAD_FCP1-like"/>
    <property type="match status" value="1"/>
</dbReference>
<keyword evidence="4" id="KW-1185">Reference proteome</keyword>
<dbReference type="Proteomes" id="UP000660729">
    <property type="component" value="Unassembled WGS sequence"/>
</dbReference>
<dbReference type="InterPro" id="IPR050365">
    <property type="entry name" value="TIM50"/>
</dbReference>
<feature type="compositionally biased region" description="Polar residues" evidence="1">
    <location>
        <begin position="284"/>
        <end position="300"/>
    </location>
</feature>
<dbReference type="InterPro" id="IPR004274">
    <property type="entry name" value="FCP1_dom"/>
</dbReference>
<feature type="region of interest" description="Disordered" evidence="1">
    <location>
        <begin position="102"/>
        <end position="142"/>
    </location>
</feature>
<dbReference type="AlphaFoldDB" id="A0A8H6VEN7"/>